<comment type="subcellular location">
    <subcellularLocation>
        <location evidence="1">Nucleus</location>
    </subcellularLocation>
</comment>
<evidence type="ECO:0000259" key="11">
    <source>
        <dbReference type="Pfam" id="PF13878"/>
    </source>
</evidence>
<organism evidence="13 14">
    <name type="scientific">Vanrija albida</name>
    <dbReference type="NCBI Taxonomy" id="181172"/>
    <lineage>
        <taxon>Eukaryota</taxon>
        <taxon>Fungi</taxon>
        <taxon>Dikarya</taxon>
        <taxon>Basidiomycota</taxon>
        <taxon>Agaricomycotina</taxon>
        <taxon>Tremellomycetes</taxon>
        <taxon>Trichosporonales</taxon>
        <taxon>Trichosporonaceae</taxon>
        <taxon>Vanrija</taxon>
    </lineage>
</organism>
<dbReference type="InterPro" id="IPR016181">
    <property type="entry name" value="Acyl_CoA_acyltransferase"/>
</dbReference>
<protein>
    <recommendedName>
        <fullName evidence="15">N-acetyltransferase ECO1</fullName>
    </recommendedName>
</protein>
<evidence type="ECO:0000256" key="1">
    <source>
        <dbReference type="ARBA" id="ARBA00004123"/>
    </source>
</evidence>
<dbReference type="PANTHER" id="PTHR45884:SF2">
    <property type="entry name" value="N-ACETYLTRANSFERASE ECO"/>
    <property type="match status" value="1"/>
</dbReference>
<evidence type="ECO:0000256" key="6">
    <source>
        <dbReference type="ARBA" id="ARBA00022833"/>
    </source>
</evidence>
<comment type="similarity">
    <text evidence="2">Belongs to the acetyltransferase family. ECO subfamily.</text>
</comment>
<keyword evidence="4" id="KW-0479">Metal-binding</keyword>
<dbReference type="InterPro" id="IPR028005">
    <property type="entry name" value="AcTrfase_ESCO_Znf_dom"/>
</dbReference>
<dbReference type="RefSeq" id="XP_069210204.1">
    <property type="nucleotide sequence ID" value="XM_069352786.1"/>
</dbReference>
<keyword evidence="6" id="KW-0862">Zinc</keyword>
<dbReference type="Pfam" id="PF13880">
    <property type="entry name" value="Acetyltransf_13"/>
    <property type="match status" value="1"/>
</dbReference>
<reference evidence="13 14" key="1">
    <citation type="submission" date="2023-08" db="EMBL/GenBank/DDBJ databases">
        <title>Annotated Genome Sequence of Vanrija albida AlHP1.</title>
        <authorList>
            <person name="Herzog R."/>
        </authorList>
    </citation>
    <scope>NUCLEOTIDE SEQUENCE [LARGE SCALE GENOMIC DNA]</scope>
    <source>
        <strain evidence="13 14">AlHP1</strain>
    </source>
</reference>
<evidence type="ECO:0000256" key="5">
    <source>
        <dbReference type="ARBA" id="ARBA00022771"/>
    </source>
</evidence>
<keyword evidence="14" id="KW-1185">Reference proteome</keyword>
<feature type="compositionally biased region" description="Basic residues" evidence="10">
    <location>
        <begin position="1"/>
        <end position="12"/>
    </location>
</feature>
<evidence type="ECO:0000256" key="2">
    <source>
        <dbReference type="ARBA" id="ARBA00005816"/>
    </source>
</evidence>
<evidence type="ECO:0000256" key="9">
    <source>
        <dbReference type="ARBA" id="ARBA00023315"/>
    </source>
</evidence>
<comment type="caution">
    <text evidence="13">The sequence shown here is derived from an EMBL/GenBank/DDBJ whole genome shotgun (WGS) entry which is preliminary data.</text>
</comment>
<dbReference type="InterPro" id="IPR028009">
    <property type="entry name" value="ESCO_Acetyltransf_dom"/>
</dbReference>
<evidence type="ECO:0000256" key="8">
    <source>
        <dbReference type="ARBA" id="ARBA00023306"/>
    </source>
</evidence>
<evidence type="ECO:0000256" key="3">
    <source>
        <dbReference type="ARBA" id="ARBA00022679"/>
    </source>
</evidence>
<evidence type="ECO:0008006" key="15">
    <source>
        <dbReference type="Google" id="ProtNLM"/>
    </source>
</evidence>
<feature type="region of interest" description="Disordered" evidence="10">
    <location>
        <begin position="1"/>
        <end position="129"/>
    </location>
</feature>
<dbReference type="Proteomes" id="UP001565368">
    <property type="component" value="Unassembled WGS sequence"/>
</dbReference>
<proteinExistence type="inferred from homology"/>
<dbReference type="PANTHER" id="PTHR45884">
    <property type="entry name" value="N-ACETYLTRANSFERASE ECO"/>
    <property type="match status" value="1"/>
</dbReference>
<feature type="domain" description="N-acetyltransferase ESCO zinc-finger" evidence="11">
    <location>
        <begin position="133"/>
        <end position="166"/>
    </location>
</feature>
<feature type="compositionally biased region" description="Pro residues" evidence="10">
    <location>
        <begin position="68"/>
        <end position="77"/>
    </location>
</feature>
<keyword evidence="9" id="KW-0012">Acyltransferase</keyword>
<keyword evidence="3" id="KW-0808">Transferase</keyword>
<keyword evidence="7" id="KW-0539">Nucleus</keyword>
<sequence length="380" mass="39987">METRPAPRRTYGRRSTAPVAPSAFDSPPKAGPGPSTLLRTPPPSSPLGARASTSRKRARDSSPSPTSRMPPSPPPSSPTRAAPLARLDTNRATQSTLRGFFAPVPKKRRDATPTSAPAAPSPAPTPAPAKLTQLHFSAGLRTCPECAMSYVRGGDDEAVHARHHARVTAGIPWDGRAPGSKVVKDRVAFASGTVRVIEVDASVGGARVDDILATVDTVLSAPALPPAIRERCKLFLGVTASPAPVKQGAKRARPIGAPAKNRERVVGVVVAQPIRWAMRVLREGESGEGVVDSGGGVMCDPERLPTPLGIHRLFTVPAYRGHGLAQLLLDATAANMVYGCTFDPRAGQVAFSQPTESGRKTMEKWGGGSVRVFVDDESQL</sequence>
<evidence type="ECO:0000256" key="7">
    <source>
        <dbReference type="ARBA" id="ARBA00023242"/>
    </source>
</evidence>
<feature type="domain" description="N-acetyltransferase ESCO acetyl-transferase" evidence="12">
    <location>
        <begin position="308"/>
        <end position="369"/>
    </location>
</feature>
<evidence type="ECO:0000313" key="14">
    <source>
        <dbReference type="Proteomes" id="UP001565368"/>
    </source>
</evidence>
<gene>
    <name evidence="13" type="ORF">Q8F55_004266</name>
</gene>
<accession>A0ABR3Q696</accession>
<dbReference type="GeneID" id="95985309"/>
<keyword evidence="5" id="KW-0863">Zinc-finger</keyword>
<evidence type="ECO:0000313" key="13">
    <source>
        <dbReference type="EMBL" id="KAL1410260.1"/>
    </source>
</evidence>
<evidence type="ECO:0000259" key="12">
    <source>
        <dbReference type="Pfam" id="PF13880"/>
    </source>
</evidence>
<dbReference type="SUPFAM" id="SSF55729">
    <property type="entry name" value="Acyl-CoA N-acyltransferases (Nat)"/>
    <property type="match status" value="1"/>
</dbReference>
<keyword evidence="8" id="KW-0131">Cell cycle</keyword>
<dbReference type="EMBL" id="JBBXJM010000003">
    <property type="protein sequence ID" value="KAL1410260.1"/>
    <property type="molecule type" value="Genomic_DNA"/>
</dbReference>
<dbReference type="CDD" id="cd04301">
    <property type="entry name" value="NAT_SF"/>
    <property type="match status" value="1"/>
</dbReference>
<evidence type="ECO:0000256" key="10">
    <source>
        <dbReference type="SAM" id="MobiDB-lite"/>
    </source>
</evidence>
<name>A0ABR3Q696_9TREE</name>
<dbReference type="Pfam" id="PF13878">
    <property type="entry name" value="zf-C2H2_3"/>
    <property type="match status" value="1"/>
</dbReference>
<evidence type="ECO:0000256" key="4">
    <source>
        <dbReference type="ARBA" id="ARBA00022723"/>
    </source>
</evidence>